<dbReference type="GO" id="GO:0047545">
    <property type="term" value="F:(S)-2-hydroxyglutarate dehydrogenase activity"/>
    <property type="evidence" value="ECO:0007669"/>
    <property type="project" value="TreeGrafter"/>
</dbReference>
<protein>
    <recommendedName>
        <fullName evidence="4">malate dehydrogenase (quinone)</fullName>
        <ecNumber evidence="4">1.1.5.4</ecNumber>
    </recommendedName>
    <alternativeName>
        <fullName evidence="10">MQO</fullName>
    </alternativeName>
    <alternativeName>
        <fullName evidence="9">Malate dehydrogenase [quinone]</fullName>
    </alternativeName>
</protein>
<dbReference type="EMBL" id="MHLL01000005">
    <property type="protein sequence ID" value="OGZ10663.1"/>
    <property type="molecule type" value="Genomic_DNA"/>
</dbReference>
<organism evidence="12 13">
    <name type="scientific">Candidatus Lloydbacteria bacterium RIFCSPHIGHO2_02_FULL_50_13</name>
    <dbReference type="NCBI Taxonomy" id="1798661"/>
    <lineage>
        <taxon>Bacteria</taxon>
        <taxon>Candidatus Lloydiibacteriota</taxon>
    </lineage>
</organism>
<sequence>MSTLRKKSAIRASSFALLGTTPEEILDAVVIGAGVSGAADLLALSFTNMERVTILERHTGAGMENSHPLYNAQTSHDGSTETNYSVPHALEVRADAQLLRALLEQIKDPQLWQKRKRMALALNEEEVRRLAARYEALKEHYPLSFITDHEKIKEIEPKLILGREPNEKIAILVSKDGYIVNYMLLAQRMVSIALSRKPSFEVCYNTEVAGIERVAIEGVEGLLYLVKTKGRQFVTRSIFCAAGTYSLDYAQQMGYGQNFGVAMLGGSFYSAGDQVRGKVYPMQEEGREFAEAHIDPDILDLNDSRWGPTIEFCLWMRARVLRTFPDFVRINLRSPWRMFASTMSILFANRLIGFVALHFSYRIPILGKLLALEKARKIIPSLRYRDLKLRRNAGGIRPQIIDLETKKLIMGSVTITGEERGEPLIFNSTPSPGASISVASGVRDVETMLRILRNRYAFDKAAFLHSIGIDPDRT</sequence>
<dbReference type="GO" id="GO:0005737">
    <property type="term" value="C:cytoplasm"/>
    <property type="evidence" value="ECO:0007669"/>
    <property type="project" value="TreeGrafter"/>
</dbReference>
<name>A0A1G2DAV0_9BACT</name>
<dbReference type="AlphaFoldDB" id="A0A1G2DAV0"/>
<dbReference type="GO" id="GO:0006099">
    <property type="term" value="P:tricarboxylic acid cycle"/>
    <property type="evidence" value="ECO:0007669"/>
    <property type="project" value="UniProtKB-UniPathway"/>
</dbReference>
<reference evidence="12 13" key="1">
    <citation type="journal article" date="2016" name="Nat. Commun.">
        <title>Thousands of microbial genomes shed light on interconnected biogeochemical processes in an aquifer system.</title>
        <authorList>
            <person name="Anantharaman K."/>
            <person name="Brown C.T."/>
            <person name="Hug L.A."/>
            <person name="Sharon I."/>
            <person name="Castelle C.J."/>
            <person name="Probst A.J."/>
            <person name="Thomas B.C."/>
            <person name="Singh A."/>
            <person name="Wilkins M.J."/>
            <person name="Karaoz U."/>
            <person name="Brodie E.L."/>
            <person name="Williams K.H."/>
            <person name="Hubbard S.S."/>
            <person name="Banfield J.F."/>
        </authorList>
    </citation>
    <scope>NUCLEOTIDE SEQUENCE [LARGE SCALE GENOMIC DNA]</scope>
</reference>
<comment type="cofactor">
    <cofactor evidence="2">
        <name>FAD</name>
        <dbReference type="ChEBI" id="CHEBI:57692"/>
    </cofactor>
</comment>
<feature type="compositionally biased region" description="Polar residues" evidence="11">
    <location>
        <begin position="71"/>
        <end position="82"/>
    </location>
</feature>
<dbReference type="Proteomes" id="UP000177996">
    <property type="component" value="Unassembled WGS sequence"/>
</dbReference>
<accession>A0A1G2DAV0</accession>
<dbReference type="Pfam" id="PF06039">
    <property type="entry name" value="Mqo"/>
    <property type="match status" value="1"/>
</dbReference>
<keyword evidence="5" id="KW-0816">Tricarboxylic acid cycle</keyword>
<dbReference type="GO" id="GO:0008924">
    <property type="term" value="F:L-malate dehydrogenase (quinone) activity"/>
    <property type="evidence" value="ECO:0007669"/>
    <property type="project" value="UniProtKB-EC"/>
</dbReference>
<evidence type="ECO:0000313" key="12">
    <source>
        <dbReference type="EMBL" id="OGZ10663.1"/>
    </source>
</evidence>
<evidence type="ECO:0000256" key="2">
    <source>
        <dbReference type="ARBA" id="ARBA00001974"/>
    </source>
</evidence>
<comment type="caution">
    <text evidence="12">The sequence shown here is derived from an EMBL/GenBank/DDBJ whole genome shotgun (WGS) entry which is preliminary data.</text>
</comment>
<evidence type="ECO:0000256" key="8">
    <source>
        <dbReference type="ARBA" id="ARBA00023002"/>
    </source>
</evidence>
<evidence type="ECO:0000256" key="6">
    <source>
        <dbReference type="ARBA" id="ARBA00022630"/>
    </source>
</evidence>
<dbReference type="EC" id="1.1.5.4" evidence="4"/>
<dbReference type="STRING" id="1798661.A3D65_06825"/>
<evidence type="ECO:0000256" key="9">
    <source>
        <dbReference type="ARBA" id="ARBA00030660"/>
    </source>
</evidence>
<evidence type="ECO:0000256" key="7">
    <source>
        <dbReference type="ARBA" id="ARBA00022827"/>
    </source>
</evidence>
<feature type="region of interest" description="Disordered" evidence="11">
    <location>
        <begin position="63"/>
        <end position="82"/>
    </location>
</feature>
<comment type="catalytic activity">
    <reaction evidence="1">
        <text>(S)-malate + a quinone = a quinol + oxaloacetate</text>
        <dbReference type="Rhea" id="RHEA:46012"/>
        <dbReference type="ChEBI" id="CHEBI:15589"/>
        <dbReference type="ChEBI" id="CHEBI:16452"/>
        <dbReference type="ChEBI" id="CHEBI:24646"/>
        <dbReference type="ChEBI" id="CHEBI:132124"/>
        <dbReference type="EC" id="1.1.5.4"/>
    </reaction>
</comment>
<gene>
    <name evidence="12" type="ORF">A3D65_06825</name>
</gene>
<evidence type="ECO:0000256" key="3">
    <source>
        <dbReference type="ARBA" id="ARBA00005012"/>
    </source>
</evidence>
<dbReference type="InterPro" id="IPR006231">
    <property type="entry name" value="MQO"/>
</dbReference>
<dbReference type="PANTHER" id="PTHR43104:SF2">
    <property type="entry name" value="L-2-HYDROXYGLUTARATE DEHYDROGENASE, MITOCHONDRIAL"/>
    <property type="match status" value="1"/>
</dbReference>
<dbReference type="SUPFAM" id="SSF51905">
    <property type="entry name" value="FAD/NAD(P)-binding domain"/>
    <property type="match status" value="1"/>
</dbReference>
<dbReference type="InterPro" id="IPR036188">
    <property type="entry name" value="FAD/NAD-bd_sf"/>
</dbReference>
<evidence type="ECO:0000256" key="4">
    <source>
        <dbReference type="ARBA" id="ARBA00013026"/>
    </source>
</evidence>
<evidence type="ECO:0000313" key="13">
    <source>
        <dbReference type="Proteomes" id="UP000177996"/>
    </source>
</evidence>
<evidence type="ECO:0000256" key="5">
    <source>
        <dbReference type="ARBA" id="ARBA00022532"/>
    </source>
</evidence>
<evidence type="ECO:0000256" key="10">
    <source>
        <dbReference type="ARBA" id="ARBA00031550"/>
    </source>
</evidence>
<dbReference type="Gene3D" id="3.30.9.10">
    <property type="entry name" value="D-Amino Acid Oxidase, subunit A, domain 2"/>
    <property type="match status" value="1"/>
</dbReference>
<evidence type="ECO:0000256" key="11">
    <source>
        <dbReference type="SAM" id="MobiDB-lite"/>
    </source>
</evidence>
<evidence type="ECO:0000256" key="1">
    <source>
        <dbReference type="ARBA" id="ARBA00001139"/>
    </source>
</evidence>
<comment type="pathway">
    <text evidence="3">Carbohydrate metabolism; tricarboxylic acid cycle; oxaloacetate from (S)-malate (quinone route): step 1/1.</text>
</comment>
<dbReference type="UniPathway" id="UPA00223">
    <property type="reaction ID" value="UER01008"/>
</dbReference>
<keyword evidence="6" id="KW-0285">Flavoprotein</keyword>
<keyword evidence="7" id="KW-0274">FAD</keyword>
<dbReference type="Gene3D" id="3.50.50.60">
    <property type="entry name" value="FAD/NAD(P)-binding domain"/>
    <property type="match status" value="1"/>
</dbReference>
<proteinExistence type="predicted"/>
<dbReference type="PANTHER" id="PTHR43104">
    <property type="entry name" value="L-2-HYDROXYGLUTARATE DEHYDROGENASE, MITOCHONDRIAL"/>
    <property type="match status" value="1"/>
</dbReference>
<keyword evidence="8" id="KW-0560">Oxidoreductase</keyword>